<proteinExistence type="predicted"/>
<keyword evidence="2" id="KW-0812">Transmembrane</keyword>
<dbReference type="SUPFAM" id="SSF52540">
    <property type="entry name" value="P-loop containing nucleoside triphosphate hydrolases"/>
    <property type="match status" value="1"/>
</dbReference>
<feature type="transmembrane region" description="Helical" evidence="2">
    <location>
        <begin position="53"/>
        <end position="74"/>
    </location>
</feature>
<keyword evidence="2" id="KW-1133">Transmembrane helix</keyword>
<name>A0ABD3NTY9_9STRA</name>
<organism evidence="3 4">
    <name type="scientific">Cyclotella atomus</name>
    <dbReference type="NCBI Taxonomy" id="382360"/>
    <lineage>
        <taxon>Eukaryota</taxon>
        <taxon>Sar</taxon>
        <taxon>Stramenopiles</taxon>
        <taxon>Ochrophyta</taxon>
        <taxon>Bacillariophyta</taxon>
        <taxon>Coscinodiscophyceae</taxon>
        <taxon>Thalassiosirophycidae</taxon>
        <taxon>Stephanodiscales</taxon>
        <taxon>Stephanodiscaceae</taxon>
        <taxon>Cyclotella</taxon>
    </lineage>
</organism>
<feature type="region of interest" description="Disordered" evidence="1">
    <location>
        <begin position="110"/>
        <end position="135"/>
    </location>
</feature>
<dbReference type="InterPro" id="IPR053259">
    <property type="entry name" value="Golvesin-related_Golgi"/>
</dbReference>
<evidence type="ECO:0000256" key="2">
    <source>
        <dbReference type="SAM" id="Phobius"/>
    </source>
</evidence>
<evidence type="ECO:0000313" key="3">
    <source>
        <dbReference type="EMBL" id="KAL3778356.1"/>
    </source>
</evidence>
<comment type="caution">
    <text evidence="3">The sequence shown here is derived from an EMBL/GenBank/DDBJ whole genome shotgun (WGS) entry which is preliminary data.</text>
</comment>
<dbReference type="Pfam" id="PF03567">
    <property type="entry name" value="Sulfotransfer_2"/>
    <property type="match status" value="1"/>
</dbReference>
<gene>
    <name evidence="3" type="ORF">ACHAWO_002324</name>
</gene>
<dbReference type="AlphaFoldDB" id="A0ABD3NTY9"/>
<dbReference type="InterPro" id="IPR005331">
    <property type="entry name" value="Sulfotransferase"/>
</dbReference>
<dbReference type="PANTHER" id="PTHR32301:SF6">
    <property type="entry name" value="GOLVESIN-RELATED"/>
    <property type="match status" value="1"/>
</dbReference>
<keyword evidence="2" id="KW-0472">Membrane</keyword>
<evidence type="ECO:0000313" key="4">
    <source>
        <dbReference type="Proteomes" id="UP001530400"/>
    </source>
</evidence>
<reference evidence="3 4" key="1">
    <citation type="submission" date="2024-10" db="EMBL/GenBank/DDBJ databases">
        <title>Updated reference genomes for cyclostephanoid diatoms.</title>
        <authorList>
            <person name="Roberts W.R."/>
            <person name="Alverson A.J."/>
        </authorList>
    </citation>
    <scope>NUCLEOTIDE SEQUENCE [LARGE SCALE GENOMIC DNA]</scope>
    <source>
        <strain evidence="3 4">AJA010-31</strain>
    </source>
</reference>
<sequence>MRVLAMLFSSSIREDDRWTMDEATLLEIITNILVTFSNRILEVLMRLKIFTRWTIITFVLILWLASFSTIFYYVEYDLDPCIHGGCKGDSSIENTSVNGKGGLRKSLRAVSSEDKFPSRRKHVHMTGRQGPNRKLADTDNPIYFLHIGKTGGSSLDSMMKRYSKTNKSVKKLYWGYNHFDWSYIEQDHRKKTFDSQSNKIPFSVERTADVVTFLRHPVSRSISQFYFGKTLPWAKKSNATFLDQSLEEYLHDADKTWMQPLNDGEGGVDFLAGTFSSGGWVMTDEVESEHKEYLRRNKTAACLLAAKRLEQTVWFGILEDVDRSMKLLQISFGLDSTPVLPKKNQATKGYPEPSDEIKLEIEKLLPKDMWLYEFAKRLFDARWNYAMQVNGQHKYVPPILPPLPKFEG</sequence>
<dbReference type="EMBL" id="JALLPJ020000990">
    <property type="protein sequence ID" value="KAL3778356.1"/>
    <property type="molecule type" value="Genomic_DNA"/>
</dbReference>
<protein>
    <recommendedName>
        <fullName evidence="5">Sulfotransferase domain-containing protein</fullName>
    </recommendedName>
</protein>
<dbReference type="PANTHER" id="PTHR32301">
    <property type="entry name" value="COUNTIN RECEPTOR CNR3-RELATED"/>
    <property type="match status" value="1"/>
</dbReference>
<dbReference type="Gene3D" id="3.40.50.300">
    <property type="entry name" value="P-loop containing nucleotide triphosphate hydrolases"/>
    <property type="match status" value="1"/>
</dbReference>
<dbReference type="Proteomes" id="UP001530400">
    <property type="component" value="Unassembled WGS sequence"/>
</dbReference>
<dbReference type="InterPro" id="IPR027417">
    <property type="entry name" value="P-loop_NTPase"/>
</dbReference>
<evidence type="ECO:0008006" key="5">
    <source>
        <dbReference type="Google" id="ProtNLM"/>
    </source>
</evidence>
<evidence type="ECO:0000256" key="1">
    <source>
        <dbReference type="SAM" id="MobiDB-lite"/>
    </source>
</evidence>
<accession>A0ABD3NTY9</accession>
<keyword evidence="4" id="KW-1185">Reference proteome</keyword>